<dbReference type="Proteomes" id="UP000054375">
    <property type="component" value="Unassembled WGS sequence"/>
</dbReference>
<feature type="compositionally biased region" description="Basic and acidic residues" evidence="1">
    <location>
        <begin position="49"/>
        <end position="65"/>
    </location>
</feature>
<gene>
    <name evidence="2" type="ORF">AQJ54_33915</name>
</gene>
<feature type="region of interest" description="Disordered" evidence="1">
    <location>
        <begin position="45"/>
        <end position="71"/>
    </location>
</feature>
<name>A0A101RSV4_9ACTN</name>
<dbReference type="AlphaFoldDB" id="A0A101RSV4"/>
<proteinExistence type="predicted"/>
<organism evidence="2 3">
    <name type="scientific">Streptomyces griseorubiginosus</name>
    <dbReference type="NCBI Taxonomy" id="67304"/>
    <lineage>
        <taxon>Bacteria</taxon>
        <taxon>Bacillati</taxon>
        <taxon>Actinomycetota</taxon>
        <taxon>Actinomycetes</taxon>
        <taxon>Kitasatosporales</taxon>
        <taxon>Streptomycetaceae</taxon>
        <taxon>Streptomyces</taxon>
    </lineage>
</organism>
<sequence>MVTTRQPLRIPPLGTHSTGRTTLLKRIQMELRSPGVAVGAHRPLQQTCPRDRLPEDAVTQRDAVRHLPRRA</sequence>
<protein>
    <submittedName>
        <fullName evidence="2">Uncharacterized protein</fullName>
    </submittedName>
</protein>
<accession>A0A101RSV4</accession>
<reference evidence="2 3" key="1">
    <citation type="submission" date="2015-10" db="EMBL/GenBank/DDBJ databases">
        <title>Draft genome sequence of Streptomyces griseorubiginosus DSM 40469, type strain for the species Streptomyces griseorubiginosus.</title>
        <authorList>
            <person name="Ruckert C."/>
            <person name="Winkler A."/>
            <person name="Kalinowski J."/>
            <person name="Kampfer P."/>
            <person name="Glaeser S."/>
        </authorList>
    </citation>
    <scope>NUCLEOTIDE SEQUENCE [LARGE SCALE GENOMIC DNA]</scope>
    <source>
        <strain evidence="2 3">DSM 40469</strain>
    </source>
</reference>
<evidence type="ECO:0000313" key="2">
    <source>
        <dbReference type="EMBL" id="KUN61130.1"/>
    </source>
</evidence>
<dbReference type="EMBL" id="LMWV01000028">
    <property type="protein sequence ID" value="KUN61130.1"/>
    <property type="molecule type" value="Genomic_DNA"/>
</dbReference>
<evidence type="ECO:0000256" key="1">
    <source>
        <dbReference type="SAM" id="MobiDB-lite"/>
    </source>
</evidence>
<keyword evidence="3" id="KW-1185">Reference proteome</keyword>
<comment type="caution">
    <text evidence="2">The sequence shown here is derived from an EMBL/GenBank/DDBJ whole genome shotgun (WGS) entry which is preliminary data.</text>
</comment>
<evidence type="ECO:0000313" key="3">
    <source>
        <dbReference type="Proteomes" id="UP000054375"/>
    </source>
</evidence>